<organism evidence="2 3">
    <name type="scientific">Holospora elegans E1</name>
    <dbReference type="NCBI Taxonomy" id="1427503"/>
    <lineage>
        <taxon>Bacteria</taxon>
        <taxon>Pseudomonadati</taxon>
        <taxon>Pseudomonadota</taxon>
        <taxon>Alphaproteobacteria</taxon>
        <taxon>Holosporales</taxon>
        <taxon>Holosporaceae</taxon>
        <taxon>Holospora</taxon>
    </lineage>
</organism>
<dbReference type="Proteomes" id="UP000024842">
    <property type="component" value="Unassembled WGS sequence"/>
</dbReference>
<dbReference type="AlphaFoldDB" id="A0A023DYC8"/>
<evidence type="ECO:0000256" key="1">
    <source>
        <dbReference type="SAM" id="SignalP"/>
    </source>
</evidence>
<feature type="chain" id="PRO_5001513453" description="Outer membrane protein beta-barrel domain-containing protein" evidence="1">
    <location>
        <begin position="21"/>
        <end position="290"/>
    </location>
</feature>
<evidence type="ECO:0000313" key="2">
    <source>
        <dbReference type="EMBL" id="GAJ45940.1"/>
    </source>
</evidence>
<accession>A0A023DYC8</accession>
<dbReference type="Gene3D" id="2.40.160.20">
    <property type="match status" value="1"/>
</dbReference>
<name>A0A023DYC8_9PROT</name>
<protein>
    <recommendedName>
        <fullName evidence="4">Outer membrane protein beta-barrel domain-containing protein</fullName>
    </recommendedName>
</protein>
<dbReference type="EMBL" id="BAUP01000047">
    <property type="protein sequence ID" value="GAJ45940.1"/>
    <property type="molecule type" value="Genomic_DNA"/>
</dbReference>
<proteinExistence type="predicted"/>
<dbReference type="InterPro" id="IPR011250">
    <property type="entry name" value="OMP/PagP_B-barrel"/>
</dbReference>
<feature type="signal peptide" evidence="1">
    <location>
        <begin position="1"/>
        <end position="20"/>
    </location>
</feature>
<comment type="caution">
    <text evidence="2">The sequence shown here is derived from an EMBL/GenBank/DDBJ whole genome shotgun (WGS) entry which is preliminary data.</text>
</comment>
<gene>
    <name evidence="2" type="ORF">HE1_00258</name>
</gene>
<evidence type="ECO:0008006" key="4">
    <source>
        <dbReference type="Google" id="ProtNLM"/>
    </source>
</evidence>
<dbReference type="SUPFAM" id="SSF56925">
    <property type="entry name" value="OMPA-like"/>
    <property type="match status" value="1"/>
</dbReference>
<keyword evidence="1" id="KW-0732">Signal</keyword>
<evidence type="ECO:0000313" key="3">
    <source>
        <dbReference type="Proteomes" id="UP000024842"/>
    </source>
</evidence>
<reference evidence="2 3" key="1">
    <citation type="journal article" date="2014" name="FEMS Microbiol. Lett.">
        <title>Draft genome sequences of three Holospora species (Holospora obtusa, Holospora undulata, and Holospora elegans), endonuclear symbiotic bacteria of the ciliate Paramecium caudatum.</title>
        <authorList>
            <person name="Dohra H."/>
            <person name="Tanaka K."/>
            <person name="Suzuki T."/>
            <person name="Fujishima M."/>
            <person name="Suzuki H."/>
        </authorList>
    </citation>
    <scope>NUCLEOTIDE SEQUENCE [LARGE SCALE GENOMIC DNA]</scope>
    <source>
        <strain evidence="2 3">E1</strain>
    </source>
</reference>
<sequence length="290" mass="32815" precursor="true">MNKSFKFMILFLLAVSSTRATQESRNFSIFQSGIAVTAGIGFSEASLRAKDAAGLGVIPQNGYSSKVRIVNDRTIENLVGDPDEWVDFTESRSVKNRYGFSWNLGVLAQKKLDFYTMGARWIFGFNNASSKMGYKTGNMYRETVLDGDFYFVSDFALVEDQRTTNFILRNQWFSALIFEFGYLVMNRIQIFAGPGISFQGQKLCCVNDSGKTSGGVCKTVWGPMMALGTRYAFTQRISLGVEYQRQWLNRKTWNKISSIVPNKTRPYGTPILKTNNNLFLMTLSYMFSAK</sequence>
<keyword evidence="3" id="KW-1185">Reference proteome</keyword>